<feature type="compositionally biased region" description="Low complexity" evidence="1">
    <location>
        <begin position="102"/>
        <end position="111"/>
    </location>
</feature>
<dbReference type="EMBL" id="BOOY01000041">
    <property type="protein sequence ID" value="GIJ06340.1"/>
    <property type="molecule type" value="Genomic_DNA"/>
</dbReference>
<feature type="compositionally biased region" description="Basic and acidic residues" evidence="1">
    <location>
        <begin position="32"/>
        <end position="42"/>
    </location>
</feature>
<organism evidence="2 3">
    <name type="scientific">Spirilliplanes yamanashiensis</name>
    <dbReference type="NCBI Taxonomy" id="42233"/>
    <lineage>
        <taxon>Bacteria</taxon>
        <taxon>Bacillati</taxon>
        <taxon>Actinomycetota</taxon>
        <taxon>Actinomycetes</taxon>
        <taxon>Micromonosporales</taxon>
        <taxon>Micromonosporaceae</taxon>
        <taxon>Spirilliplanes</taxon>
    </lineage>
</organism>
<reference evidence="2" key="1">
    <citation type="submission" date="2021-01" db="EMBL/GenBank/DDBJ databases">
        <title>Whole genome shotgun sequence of Spirilliplanes yamanashiensis NBRC 15828.</title>
        <authorList>
            <person name="Komaki H."/>
            <person name="Tamura T."/>
        </authorList>
    </citation>
    <scope>NUCLEOTIDE SEQUENCE</scope>
    <source>
        <strain evidence="2">NBRC 15828</strain>
    </source>
</reference>
<feature type="compositionally biased region" description="Low complexity" evidence="1">
    <location>
        <begin position="53"/>
        <end position="67"/>
    </location>
</feature>
<protein>
    <submittedName>
        <fullName evidence="2">Uncharacterized protein</fullName>
    </submittedName>
</protein>
<accession>A0A8J3YEP7</accession>
<dbReference type="Proteomes" id="UP000652013">
    <property type="component" value="Unassembled WGS sequence"/>
</dbReference>
<gene>
    <name evidence="2" type="ORF">Sya03_56920</name>
</gene>
<evidence type="ECO:0000313" key="3">
    <source>
        <dbReference type="Proteomes" id="UP000652013"/>
    </source>
</evidence>
<proteinExistence type="predicted"/>
<keyword evidence="3" id="KW-1185">Reference proteome</keyword>
<evidence type="ECO:0000256" key="1">
    <source>
        <dbReference type="SAM" id="MobiDB-lite"/>
    </source>
</evidence>
<evidence type="ECO:0000313" key="2">
    <source>
        <dbReference type="EMBL" id="GIJ06340.1"/>
    </source>
</evidence>
<name>A0A8J3YEP7_9ACTN</name>
<comment type="caution">
    <text evidence="2">The sequence shown here is derived from an EMBL/GenBank/DDBJ whole genome shotgun (WGS) entry which is preliminary data.</text>
</comment>
<dbReference type="AlphaFoldDB" id="A0A8J3YEP7"/>
<sequence>MPSPTGDPAKGLSACDVPVVPHNTPAAMTRNAPERTDWDTRRSYAPRPSRVKPLPARPRLLASALRSDPAASRPLARELPHPPTVSGSRPARRPLLPPGPPAAIGLPAPGADRGPLGVGRDRVAFRFAADAGSPPLPHVLVPGLRPITRRGQECRVRATDGVRSVGVA</sequence>
<feature type="region of interest" description="Disordered" evidence="1">
    <location>
        <begin position="1"/>
        <end position="117"/>
    </location>
</feature>